<evidence type="ECO:0000256" key="5">
    <source>
        <dbReference type="ARBA" id="ARBA00022679"/>
    </source>
</evidence>
<evidence type="ECO:0000313" key="14">
    <source>
        <dbReference type="Proteomes" id="UP000235145"/>
    </source>
</evidence>
<dbReference type="PANTHER" id="PTHR31650:SF52">
    <property type="entry name" value="DIACYLGLYCEROL O-ACYLTRANSFERASE"/>
    <property type="match status" value="1"/>
</dbReference>
<dbReference type="GO" id="GO:0047196">
    <property type="term" value="F:long-chain-alcohol O-fatty-acyltransferase activity"/>
    <property type="evidence" value="ECO:0007669"/>
    <property type="project" value="UniProtKB-EC"/>
</dbReference>
<keyword evidence="14" id="KW-1185">Reference proteome</keyword>
<evidence type="ECO:0000313" key="13">
    <source>
        <dbReference type="EMBL" id="KAJ0203030.1"/>
    </source>
</evidence>
<dbReference type="AlphaFoldDB" id="A0A9R1VBD6"/>
<reference evidence="13 14" key="1">
    <citation type="journal article" date="2017" name="Nat. Commun.">
        <title>Genome assembly with in vitro proximity ligation data and whole-genome triplication in lettuce.</title>
        <authorList>
            <person name="Reyes-Chin-Wo S."/>
            <person name="Wang Z."/>
            <person name="Yang X."/>
            <person name="Kozik A."/>
            <person name="Arikit S."/>
            <person name="Song C."/>
            <person name="Xia L."/>
            <person name="Froenicke L."/>
            <person name="Lavelle D.O."/>
            <person name="Truco M.J."/>
            <person name="Xia R."/>
            <person name="Zhu S."/>
            <person name="Xu C."/>
            <person name="Xu H."/>
            <person name="Xu X."/>
            <person name="Cox K."/>
            <person name="Korf I."/>
            <person name="Meyers B.C."/>
            <person name="Michelmore R.W."/>
        </authorList>
    </citation>
    <scope>NUCLEOTIDE SEQUENCE [LARGE SCALE GENOMIC DNA]</scope>
    <source>
        <strain evidence="14">cv. Salinas</strain>
        <tissue evidence="13">Seedlings</tissue>
    </source>
</reference>
<dbReference type="Proteomes" id="UP000235145">
    <property type="component" value="Unassembled WGS sequence"/>
</dbReference>
<dbReference type="InterPro" id="IPR009721">
    <property type="entry name" value="O-acyltransferase_WSD1_C"/>
</dbReference>
<comment type="catalytic activity">
    <reaction evidence="10">
        <text>an acyl-CoA + a 1,2-diacyl-sn-glycerol = a triacyl-sn-glycerol + CoA</text>
        <dbReference type="Rhea" id="RHEA:10868"/>
        <dbReference type="ChEBI" id="CHEBI:17815"/>
        <dbReference type="ChEBI" id="CHEBI:57287"/>
        <dbReference type="ChEBI" id="CHEBI:58342"/>
        <dbReference type="ChEBI" id="CHEBI:64615"/>
        <dbReference type="EC" id="2.3.1.20"/>
    </reaction>
</comment>
<dbReference type="SUPFAM" id="SSF52777">
    <property type="entry name" value="CoA-dependent acyltransferases"/>
    <property type="match status" value="1"/>
</dbReference>
<keyword evidence="7" id="KW-0012">Acyltransferase</keyword>
<comment type="caution">
    <text evidence="13">The sequence shown here is derived from an EMBL/GenBank/DDBJ whole genome shotgun (WGS) entry which is preliminary data.</text>
</comment>
<dbReference type="GO" id="GO:0005789">
    <property type="term" value="C:endoplasmic reticulum membrane"/>
    <property type="evidence" value="ECO:0007669"/>
    <property type="project" value="UniProtKB-SubCell"/>
</dbReference>
<proteinExistence type="inferred from homology"/>
<protein>
    <recommendedName>
        <fullName evidence="15">Diacylglycerol O-acyltransferase</fullName>
    </recommendedName>
</protein>
<keyword evidence="5" id="KW-0808">Transferase</keyword>
<feature type="domain" description="O-acyltransferase WSD1 C-terminal" evidence="12">
    <location>
        <begin position="316"/>
        <end position="461"/>
    </location>
</feature>
<evidence type="ECO:0008006" key="15">
    <source>
        <dbReference type="Google" id="ProtNLM"/>
    </source>
</evidence>
<evidence type="ECO:0000259" key="12">
    <source>
        <dbReference type="Pfam" id="PF06974"/>
    </source>
</evidence>
<evidence type="ECO:0000256" key="10">
    <source>
        <dbReference type="ARBA" id="ARBA00048109"/>
    </source>
</evidence>
<evidence type="ECO:0000256" key="9">
    <source>
        <dbReference type="ARBA" id="ARBA00047604"/>
    </source>
</evidence>
<dbReference type="InterPro" id="IPR004255">
    <property type="entry name" value="O-acyltransferase_WSD1_N"/>
</dbReference>
<evidence type="ECO:0000256" key="4">
    <source>
        <dbReference type="ARBA" id="ARBA00005189"/>
    </source>
</evidence>
<dbReference type="Gene3D" id="3.30.559.10">
    <property type="entry name" value="Chloramphenicol acetyltransferase-like domain"/>
    <property type="match status" value="1"/>
</dbReference>
<comment type="similarity">
    <text evidence="8">In the N-terminal section; belongs to the long-chain O-acyltransferase family.</text>
</comment>
<dbReference type="GO" id="GO:0004144">
    <property type="term" value="F:diacylglycerol O-acyltransferase activity"/>
    <property type="evidence" value="ECO:0007669"/>
    <property type="project" value="UniProtKB-EC"/>
</dbReference>
<evidence type="ECO:0000256" key="1">
    <source>
        <dbReference type="ARBA" id="ARBA00004162"/>
    </source>
</evidence>
<name>A0A9R1VBD6_LACSA</name>
<dbReference type="Pfam" id="PF06974">
    <property type="entry name" value="WS_DGAT_C"/>
    <property type="match status" value="1"/>
</dbReference>
<evidence type="ECO:0000256" key="8">
    <source>
        <dbReference type="ARBA" id="ARBA00024360"/>
    </source>
</evidence>
<dbReference type="GO" id="GO:0019432">
    <property type="term" value="P:triglyceride biosynthetic process"/>
    <property type="evidence" value="ECO:0000318"/>
    <property type="project" value="GO_Central"/>
</dbReference>
<feature type="domain" description="O-acyltransferase WSD1-like N-terminal" evidence="11">
    <location>
        <begin position="74"/>
        <end position="183"/>
    </location>
</feature>
<evidence type="ECO:0000256" key="3">
    <source>
        <dbReference type="ARBA" id="ARBA00004771"/>
    </source>
</evidence>
<evidence type="ECO:0000259" key="11">
    <source>
        <dbReference type="Pfam" id="PF03007"/>
    </source>
</evidence>
<dbReference type="InterPro" id="IPR023213">
    <property type="entry name" value="CAT-like_dom_sf"/>
</dbReference>
<organism evidence="13 14">
    <name type="scientific">Lactuca sativa</name>
    <name type="common">Garden lettuce</name>
    <dbReference type="NCBI Taxonomy" id="4236"/>
    <lineage>
        <taxon>Eukaryota</taxon>
        <taxon>Viridiplantae</taxon>
        <taxon>Streptophyta</taxon>
        <taxon>Embryophyta</taxon>
        <taxon>Tracheophyta</taxon>
        <taxon>Spermatophyta</taxon>
        <taxon>Magnoliopsida</taxon>
        <taxon>eudicotyledons</taxon>
        <taxon>Gunneridae</taxon>
        <taxon>Pentapetalae</taxon>
        <taxon>asterids</taxon>
        <taxon>campanulids</taxon>
        <taxon>Asterales</taxon>
        <taxon>Asteraceae</taxon>
        <taxon>Cichorioideae</taxon>
        <taxon>Cichorieae</taxon>
        <taxon>Lactucinae</taxon>
        <taxon>Lactuca</taxon>
    </lineage>
</organism>
<evidence type="ECO:0000256" key="7">
    <source>
        <dbReference type="ARBA" id="ARBA00023315"/>
    </source>
</evidence>
<accession>A0A9R1VBD6</accession>
<dbReference type="GO" id="GO:0008374">
    <property type="term" value="F:O-acyltransferase activity"/>
    <property type="evidence" value="ECO:0000318"/>
    <property type="project" value="GO_Central"/>
</dbReference>
<dbReference type="PANTHER" id="PTHR31650">
    <property type="entry name" value="O-ACYLTRANSFERASE (WSD1-LIKE) FAMILY PROTEIN"/>
    <property type="match status" value="1"/>
</dbReference>
<dbReference type="Pfam" id="PF03007">
    <property type="entry name" value="WS_DGAT_cat"/>
    <property type="match status" value="1"/>
</dbReference>
<comment type="subcellular location">
    <subcellularLocation>
        <location evidence="1">Cell membrane</location>
        <topology evidence="1">Single-pass membrane protein</topology>
    </subcellularLocation>
    <subcellularLocation>
        <location evidence="2">Endoplasmic reticulum membrane</location>
    </subcellularLocation>
</comment>
<dbReference type="GO" id="GO:0005886">
    <property type="term" value="C:plasma membrane"/>
    <property type="evidence" value="ECO:0000318"/>
    <property type="project" value="GO_Central"/>
</dbReference>
<comment type="catalytic activity">
    <reaction evidence="9">
        <text>a long chain fatty alcohol + a fatty acyl-CoA = a long-chain alcohol wax ester + CoA</text>
        <dbReference type="Rhea" id="RHEA:38443"/>
        <dbReference type="ChEBI" id="CHEBI:17135"/>
        <dbReference type="ChEBI" id="CHEBI:57287"/>
        <dbReference type="ChEBI" id="CHEBI:77636"/>
        <dbReference type="ChEBI" id="CHEBI:235323"/>
        <dbReference type="EC" id="2.3.1.75"/>
    </reaction>
</comment>
<sequence>MNNKESQATKMIMEIDEPLTPAGRLFIQPETNIVVLCCLGTKQPLRIEAIKSVIADSMLVKHPRLSSVLIIDKNGREYWRKTEIDLDRHVVVRHDPIEEATDDEDAANLYMADLAVSTPLATDKPLWEVHLLTSHKCAVVRAHHALGDGISMLSFFMAMCRKADDPETMPDMNSVVDPRNKRSGEEAIGWILWRLMKVVWFTLVFVFDFIARVLWVRDETTVINGGAGVELWPRKLVTAKFLIDDMKVVKKSIPKTTINDVLFGVISFGLSKYLDTRSPKPLHEGLRMTGLAMVNLRPQAGHQDLIKMMQDKSMGWGNKFGMLLLPAYYYSSRSDPLEYLRRAKTMIDQKKSSLESFFSYKFGYLIMSIMGAKYASLLNYKILCNTTFTISNMVGPKEKVMFADHPVDYMKTTSTSLPHGITMHMVSYAGTAYMQLLVAKDLVHDPQVLAKCLEDALLEMKDAAVATIKNKKPSKEEQTDKI</sequence>
<comment type="pathway">
    <text evidence="4">Lipid metabolism.</text>
</comment>
<dbReference type="InterPro" id="IPR045034">
    <property type="entry name" value="O-acyltransferase_WSD1-like"/>
</dbReference>
<gene>
    <name evidence="13" type="ORF">LSAT_V11C500270500</name>
</gene>
<keyword evidence="6" id="KW-0256">Endoplasmic reticulum</keyword>
<evidence type="ECO:0000256" key="6">
    <source>
        <dbReference type="ARBA" id="ARBA00022824"/>
    </source>
</evidence>
<evidence type="ECO:0000256" key="2">
    <source>
        <dbReference type="ARBA" id="ARBA00004586"/>
    </source>
</evidence>
<comment type="pathway">
    <text evidence="3">Glycerolipid metabolism; triacylglycerol biosynthesis.</text>
</comment>
<dbReference type="EMBL" id="NBSK02000005">
    <property type="protein sequence ID" value="KAJ0203030.1"/>
    <property type="molecule type" value="Genomic_DNA"/>
</dbReference>